<dbReference type="KEGG" id="hsw:Hsw_1753"/>
<keyword evidence="2" id="KW-1185">Reference proteome</keyword>
<dbReference type="HOGENOM" id="CLU_099442_0_0_10"/>
<reference evidence="1 2" key="1">
    <citation type="submission" date="2014-01" db="EMBL/GenBank/DDBJ databases">
        <title>Complete genome sequence of ionizing-radiation resistance bacterium Hymenobacter swuensis DY53.</title>
        <authorList>
            <person name="Jung J.-H."/>
            <person name="Jeong S.-W."/>
            <person name="Joe M.-H."/>
            <person name="Cho y.-j."/>
            <person name="Kim M.-K."/>
            <person name="Lim S.-Y."/>
        </authorList>
    </citation>
    <scope>NUCLEOTIDE SEQUENCE [LARGE SCALE GENOMIC DNA]</scope>
    <source>
        <strain evidence="1 2">DY53</strain>
    </source>
</reference>
<dbReference type="AlphaFoldDB" id="W8EXP0"/>
<dbReference type="OrthoDB" id="194359at2"/>
<dbReference type="EMBL" id="CP007145">
    <property type="protein sequence ID" value="AHJ97348.1"/>
    <property type="molecule type" value="Genomic_DNA"/>
</dbReference>
<gene>
    <name evidence="1" type="ORF">Hsw_1753</name>
</gene>
<accession>W8EXP0</accession>
<sequence length="179" mass="19793">MRKHNGMRPQDIVVLLRILTLPSAPWQGKDLAAALLISPAEISDALRRCQYARLLQPDGRTVQRQAVLRFLRYGLPYVFPAHPAGFVQGLPTAWSQLPQLPPPPGSPPPTYVWPDAAGTTWGLAVSPLYATLPESARQNAAWHQLLASVDVLRLGTGPQRQAAHQFLCEELRRVSELQV</sequence>
<dbReference type="PATRIC" id="fig|1227739.3.peg.1975"/>
<dbReference type="Proteomes" id="UP000019423">
    <property type="component" value="Chromosome"/>
</dbReference>
<evidence type="ECO:0000313" key="2">
    <source>
        <dbReference type="Proteomes" id="UP000019423"/>
    </source>
</evidence>
<protein>
    <submittedName>
        <fullName evidence="1">Uncharacterized protein</fullName>
    </submittedName>
</protein>
<evidence type="ECO:0000313" key="1">
    <source>
        <dbReference type="EMBL" id="AHJ97348.1"/>
    </source>
</evidence>
<dbReference type="RefSeq" id="WP_052346311.1">
    <property type="nucleotide sequence ID" value="NZ_CP007145.1"/>
</dbReference>
<name>W8EXP0_9BACT</name>
<proteinExistence type="predicted"/>
<organism evidence="1 2">
    <name type="scientific">Hymenobacter swuensis DY53</name>
    <dbReference type="NCBI Taxonomy" id="1227739"/>
    <lineage>
        <taxon>Bacteria</taxon>
        <taxon>Pseudomonadati</taxon>
        <taxon>Bacteroidota</taxon>
        <taxon>Cytophagia</taxon>
        <taxon>Cytophagales</taxon>
        <taxon>Hymenobacteraceae</taxon>
        <taxon>Hymenobacter</taxon>
    </lineage>
</organism>
<dbReference type="eggNOG" id="ENOG502ZI89">
    <property type="taxonomic scope" value="Bacteria"/>
</dbReference>